<accession>A0A9P8HZH2</accession>
<proteinExistence type="predicted"/>
<keyword evidence="3" id="KW-0862">Zinc</keyword>
<keyword evidence="2 4" id="KW-0863">Zinc-finger</keyword>
<feature type="domain" description="FYVE-type" evidence="6">
    <location>
        <begin position="164"/>
        <end position="219"/>
    </location>
</feature>
<dbReference type="Proteomes" id="UP000698800">
    <property type="component" value="Unassembled WGS sequence"/>
</dbReference>
<evidence type="ECO:0000256" key="5">
    <source>
        <dbReference type="SAM" id="MobiDB-lite"/>
    </source>
</evidence>
<feature type="compositionally biased region" description="Polar residues" evidence="5">
    <location>
        <begin position="1"/>
        <end position="11"/>
    </location>
</feature>
<evidence type="ECO:0000256" key="1">
    <source>
        <dbReference type="ARBA" id="ARBA00022723"/>
    </source>
</evidence>
<dbReference type="Gene3D" id="3.30.40.10">
    <property type="entry name" value="Zinc/RING finger domain, C3HC4 (zinc finger)"/>
    <property type="match status" value="1"/>
</dbReference>
<keyword evidence="8" id="KW-1185">Reference proteome</keyword>
<dbReference type="Pfam" id="PF01363">
    <property type="entry name" value="FYVE"/>
    <property type="match status" value="1"/>
</dbReference>
<dbReference type="PANTHER" id="PTHR23164">
    <property type="entry name" value="EARLY ENDOSOME ANTIGEN 1"/>
    <property type="match status" value="1"/>
</dbReference>
<dbReference type="EMBL" id="JAGHQL010000152">
    <property type="protein sequence ID" value="KAH0537304.1"/>
    <property type="molecule type" value="Genomic_DNA"/>
</dbReference>
<evidence type="ECO:0000256" key="2">
    <source>
        <dbReference type="ARBA" id="ARBA00022771"/>
    </source>
</evidence>
<dbReference type="CDD" id="cd15760">
    <property type="entry name" value="FYVE_scVPS27p_like"/>
    <property type="match status" value="1"/>
</dbReference>
<dbReference type="GO" id="GO:0008270">
    <property type="term" value="F:zinc ion binding"/>
    <property type="evidence" value="ECO:0007669"/>
    <property type="project" value="UniProtKB-KW"/>
</dbReference>
<feature type="compositionally biased region" description="Low complexity" evidence="5">
    <location>
        <begin position="36"/>
        <end position="53"/>
    </location>
</feature>
<comment type="caution">
    <text evidence="7">The sequence shown here is derived from an EMBL/GenBank/DDBJ whole genome shotgun (WGS) entry which is preliminary data.</text>
</comment>
<dbReference type="AlphaFoldDB" id="A0A9P8HZH2"/>
<dbReference type="InterPro" id="IPR000306">
    <property type="entry name" value="Znf_FYVE"/>
</dbReference>
<dbReference type="InterPro" id="IPR011011">
    <property type="entry name" value="Znf_FYVE_PHD"/>
</dbReference>
<dbReference type="PROSITE" id="PS50178">
    <property type="entry name" value="ZF_FYVE"/>
    <property type="match status" value="1"/>
</dbReference>
<feature type="region of interest" description="Disordered" evidence="5">
    <location>
        <begin position="1"/>
        <end position="118"/>
    </location>
</feature>
<feature type="compositionally biased region" description="Low complexity" evidence="5">
    <location>
        <begin position="229"/>
        <end position="239"/>
    </location>
</feature>
<protein>
    <recommendedName>
        <fullName evidence="6">FYVE-type domain-containing protein</fullName>
    </recommendedName>
</protein>
<dbReference type="SMART" id="SM00064">
    <property type="entry name" value="FYVE"/>
    <property type="match status" value="1"/>
</dbReference>
<evidence type="ECO:0000313" key="8">
    <source>
        <dbReference type="Proteomes" id="UP000698800"/>
    </source>
</evidence>
<dbReference type="OrthoDB" id="10018316at2759"/>
<dbReference type="InterPro" id="IPR017455">
    <property type="entry name" value="Znf_FYVE-rel"/>
</dbReference>
<dbReference type="InterPro" id="IPR013083">
    <property type="entry name" value="Znf_RING/FYVE/PHD"/>
</dbReference>
<feature type="region of interest" description="Disordered" evidence="5">
    <location>
        <begin position="226"/>
        <end position="245"/>
    </location>
</feature>
<gene>
    <name evidence="7" type="ORF">FGG08_005894</name>
</gene>
<name>A0A9P8HZH2_9PEZI</name>
<evidence type="ECO:0000313" key="7">
    <source>
        <dbReference type="EMBL" id="KAH0537304.1"/>
    </source>
</evidence>
<evidence type="ECO:0000256" key="4">
    <source>
        <dbReference type="PROSITE-ProRule" id="PRU00091"/>
    </source>
</evidence>
<keyword evidence="1" id="KW-0479">Metal-binding</keyword>
<evidence type="ECO:0000256" key="3">
    <source>
        <dbReference type="ARBA" id="ARBA00022833"/>
    </source>
</evidence>
<dbReference type="PANTHER" id="PTHR23164:SF30">
    <property type="entry name" value="EARLY ENDOSOME ANTIGEN 1"/>
    <property type="match status" value="1"/>
</dbReference>
<evidence type="ECO:0000259" key="6">
    <source>
        <dbReference type="PROSITE" id="PS50178"/>
    </source>
</evidence>
<organism evidence="7 8">
    <name type="scientific">Glutinoglossum americanum</name>
    <dbReference type="NCBI Taxonomy" id="1670608"/>
    <lineage>
        <taxon>Eukaryota</taxon>
        <taxon>Fungi</taxon>
        <taxon>Dikarya</taxon>
        <taxon>Ascomycota</taxon>
        <taxon>Pezizomycotina</taxon>
        <taxon>Geoglossomycetes</taxon>
        <taxon>Geoglossales</taxon>
        <taxon>Geoglossaceae</taxon>
        <taxon>Glutinoglossum</taxon>
    </lineage>
</organism>
<reference evidence="7" key="1">
    <citation type="submission" date="2021-03" db="EMBL/GenBank/DDBJ databases">
        <title>Comparative genomics and phylogenomic investigation of the class Geoglossomycetes provide insights into ecological specialization and systematics.</title>
        <authorList>
            <person name="Melie T."/>
            <person name="Pirro S."/>
            <person name="Miller A.N."/>
            <person name="Quandt A."/>
        </authorList>
    </citation>
    <scope>NUCLEOTIDE SEQUENCE</scope>
    <source>
        <strain evidence="7">GBOQ0MN5Z8</strain>
    </source>
</reference>
<sequence length="291" mass="30664">MASSSSTDTYNSPPPTPLSQVFGSQCPPPTNAASVTPLNAAPLANPHPLTTTAHQFPTPTRQLRPPKSPLYRPAVLRPTERPWRQSPNSPPPGSSVGSLSSTYSDDDRSLARVSTSDSAKTWGLGKVTEVEWYCDEGSGEVTGLPTRAHWQPDASARSCNSASCAKSFSLFERRHHCRRCGNIFCNTHASAAVPLDQHATFHAQGTLSRACDACWLAFQRWDVAHRSRSNSGSSGDSSGLVTPRTPTMGIAGVGVGVGGGGKGGFVGMGGDGVKVGSVSGSVPRDWNWSTF</sequence>
<dbReference type="SUPFAM" id="SSF57903">
    <property type="entry name" value="FYVE/PHD zinc finger"/>
    <property type="match status" value="1"/>
</dbReference>
<feature type="compositionally biased region" description="Low complexity" evidence="5">
    <location>
        <begin position="94"/>
        <end position="103"/>
    </location>
</feature>